<comment type="catalytic activity">
    <reaction evidence="1 10">
        <text>4-hydroxy-4-methyl-2-oxoglutarate = 2 pyruvate</text>
        <dbReference type="Rhea" id="RHEA:22748"/>
        <dbReference type="ChEBI" id="CHEBI:15361"/>
        <dbReference type="ChEBI" id="CHEBI:58276"/>
        <dbReference type="EC" id="4.1.3.17"/>
    </reaction>
</comment>
<dbReference type="Pfam" id="PF03737">
    <property type="entry name" value="RraA-like"/>
    <property type="match status" value="1"/>
</dbReference>
<accession>A0A060DLB2</accession>
<name>A0A060DLB2_9PROT</name>
<dbReference type="RefSeq" id="WP_040135077.1">
    <property type="nucleotide sequence ID" value="NZ_CP007794.1"/>
</dbReference>
<dbReference type="GO" id="GO:0008948">
    <property type="term" value="F:oxaloacetate decarboxylase activity"/>
    <property type="evidence" value="ECO:0007669"/>
    <property type="project" value="UniProtKB-EC"/>
</dbReference>
<feature type="binding site" evidence="9">
    <location>
        <begin position="77"/>
        <end position="80"/>
    </location>
    <ligand>
        <name>substrate</name>
    </ligand>
</feature>
<comment type="cofactor">
    <cofactor evidence="2 10">
        <name>a divalent metal cation</name>
        <dbReference type="ChEBI" id="CHEBI:60240"/>
    </cofactor>
</comment>
<comment type="function">
    <text evidence="7 10">Catalyzes the aldol cleavage of 4-hydroxy-4-methyl-2-oxoglutarate (HMG) into 2 molecules of pyruvate. Also contains a secondary oxaloacetate (OAA) decarboxylase activity due to the common pyruvate enolate transition state formed following C-C bond cleavage in the retro-aldol and decarboxylation reactions.</text>
</comment>
<dbReference type="CDD" id="cd16841">
    <property type="entry name" value="RraA_family"/>
    <property type="match status" value="1"/>
</dbReference>
<dbReference type="EMBL" id="CP007794">
    <property type="protein sequence ID" value="AIB14751.1"/>
    <property type="molecule type" value="Genomic_DNA"/>
</dbReference>
<keyword evidence="9" id="KW-0460">Magnesium</keyword>
<evidence type="ECO:0000256" key="7">
    <source>
        <dbReference type="ARBA" id="ARBA00025046"/>
    </source>
</evidence>
<proteinExistence type="inferred from homology"/>
<gene>
    <name evidence="11" type="ORF">ABAZ39_22915</name>
</gene>
<evidence type="ECO:0000256" key="10">
    <source>
        <dbReference type="RuleBase" id="RU004338"/>
    </source>
</evidence>
<organism evidence="11 12">
    <name type="scientific">Azospirillum argentinense</name>
    <dbReference type="NCBI Taxonomy" id="2970906"/>
    <lineage>
        <taxon>Bacteria</taxon>
        <taxon>Pseudomonadati</taxon>
        <taxon>Pseudomonadota</taxon>
        <taxon>Alphaproteobacteria</taxon>
        <taxon>Rhodospirillales</taxon>
        <taxon>Azospirillaceae</taxon>
        <taxon>Azospirillum</taxon>
    </lineage>
</organism>
<comment type="catalytic activity">
    <reaction evidence="8 10">
        <text>oxaloacetate + H(+) = pyruvate + CO2</text>
        <dbReference type="Rhea" id="RHEA:15641"/>
        <dbReference type="ChEBI" id="CHEBI:15361"/>
        <dbReference type="ChEBI" id="CHEBI:15378"/>
        <dbReference type="ChEBI" id="CHEBI:16452"/>
        <dbReference type="ChEBI" id="CHEBI:16526"/>
        <dbReference type="EC" id="4.1.1.112"/>
    </reaction>
</comment>
<evidence type="ECO:0000256" key="8">
    <source>
        <dbReference type="ARBA" id="ARBA00047973"/>
    </source>
</evidence>
<dbReference type="InterPro" id="IPR010203">
    <property type="entry name" value="RraA"/>
</dbReference>
<evidence type="ECO:0000256" key="3">
    <source>
        <dbReference type="ARBA" id="ARBA00008621"/>
    </source>
</evidence>
<keyword evidence="6 10" id="KW-0456">Lyase</keyword>
<dbReference type="PANTHER" id="PTHR33254:SF4">
    <property type="entry name" value="4-HYDROXY-4-METHYL-2-OXOGLUTARATE ALDOLASE 3-RELATED"/>
    <property type="match status" value="1"/>
</dbReference>
<keyword evidence="11" id="KW-0614">Plasmid</keyword>
<dbReference type="Proteomes" id="UP000027186">
    <property type="component" value="Plasmid AbAZ39_p1"/>
</dbReference>
<dbReference type="SUPFAM" id="SSF89562">
    <property type="entry name" value="RraA-like"/>
    <property type="match status" value="1"/>
</dbReference>
<evidence type="ECO:0000256" key="9">
    <source>
        <dbReference type="PIRSR" id="PIRSR605493-1"/>
    </source>
</evidence>
<dbReference type="EC" id="4.1.3.17" evidence="10"/>
<keyword evidence="5 9" id="KW-0479">Metal-binding</keyword>
<evidence type="ECO:0000256" key="5">
    <source>
        <dbReference type="ARBA" id="ARBA00022723"/>
    </source>
</evidence>
<dbReference type="InterPro" id="IPR036704">
    <property type="entry name" value="RraA/RraA-like_sf"/>
</dbReference>
<dbReference type="GO" id="GO:0051252">
    <property type="term" value="P:regulation of RNA metabolic process"/>
    <property type="evidence" value="ECO:0007669"/>
    <property type="project" value="InterPro"/>
</dbReference>
<comment type="cofactor">
    <cofactor evidence="9">
        <name>Mg(2+)</name>
        <dbReference type="ChEBI" id="CHEBI:18420"/>
    </cofactor>
</comment>
<comment type="similarity">
    <text evidence="3 10">Belongs to the class II aldolase/RraA-like family.</text>
</comment>
<dbReference type="NCBIfam" id="NF006875">
    <property type="entry name" value="PRK09372.1"/>
    <property type="match status" value="1"/>
</dbReference>
<dbReference type="Gene3D" id="3.50.30.40">
    <property type="entry name" value="Ribonuclease E inhibitor RraA/RraA-like"/>
    <property type="match status" value="1"/>
</dbReference>
<dbReference type="GO" id="GO:0046872">
    <property type="term" value="F:metal ion binding"/>
    <property type="evidence" value="ECO:0007669"/>
    <property type="project" value="UniProtKB-KW"/>
</dbReference>
<geneLocation type="plasmid" evidence="11 12">
    <name>AbAZ39_p1</name>
</geneLocation>
<sequence>MTDFDSTCDLYDRFEKTARVADPVFRDFGQRCKFSGAAVTVKCFEDNSRVKEVLGTPGRGKVLVVDGGGGLRAALMGDLIAKDAVKNGWEGVVIHGCVRDAAVLATLDLGIKALAAIPRKTVRNGEGQKDLPVTLAGIRINPGDLVFADEDGVLVLTPEEFGVTG</sequence>
<dbReference type="GO" id="GO:0047443">
    <property type="term" value="F:4-hydroxy-4-methyl-2-oxoglutarate aldolase activity"/>
    <property type="evidence" value="ECO:0007669"/>
    <property type="project" value="UniProtKB-EC"/>
</dbReference>
<dbReference type="KEGG" id="abq:ABAZ39_22915"/>
<dbReference type="GO" id="GO:0008428">
    <property type="term" value="F:ribonuclease inhibitor activity"/>
    <property type="evidence" value="ECO:0007669"/>
    <property type="project" value="InterPro"/>
</dbReference>
<comment type="subunit">
    <text evidence="4 10">Homotrimer.</text>
</comment>
<evidence type="ECO:0000256" key="6">
    <source>
        <dbReference type="ARBA" id="ARBA00023239"/>
    </source>
</evidence>
<evidence type="ECO:0000256" key="1">
    <source>
        <dbReference type="ARBA" id="ARBA00001342"/>
    </source>
</evidence>
<dbReference type="AlphaFoldDB" id="A0A060DLB2"/>
<protein>
    <recommendedName>
        <fullName evidence="10">4-hydroxy-4-methyl-2-oxoglutarate aldolase</fullName>
        <shortName evidence="10">HMG aldolase</shortName>
        <ecNumber evidence="10">4.1.1.112</ecNumber>
        <ecNumber evidence="10">4.1.3.17</ecNumber>
    </recommendedName>
    <alternativeName>
        <fullName evidence="10">Oxaloacetate decarboxylase</fullName>
    </alternativeName>
</protein>
<dbReference type="NCBIfam" id="TIGR01935">
    <property type="entry name" value="NOT-MenG"/>
    <property type="match status" value="1"/>
</dbReference>
<dbReference type="PANTHER" id="PTHR33254">
    <property type="entry name" value="4-HYDROXY-4-METHYL-2-OXOGLUTARATE ALDOLASE 3-RELATED"/>
    <property type="match status" value="1"/>
</dbReference>
<evidence type="ECO:0000256" key="4">
    <source>
        <dbReference type="ARBA" id="ARBA00011233"/>
    </source>
</evidence>
<reference evidence="11 12" key="1">
    <citation type="journal article" date="2014" name="Genome Announc.">
        <title>Complete Genome Sequence of the Model Rhizosphere Strain Azospirillum brasilense Az39, Successfully Applied in Agriculture.</title>
        <authorList>
            <person name="Rivera D."/>
            <person name="Revale S."/>
            <person name="Molina R."/>
            <person name="Gualpa J."/>
            <person name="Puente M."/>
            <person name="Maroniche G."/>
            <person name="Paris G."/>
            <person name="Baker D."/>
            <person name="Clavijo B."/>
            <person name="McLay K."/>
            <person name="Spaepen S."/>
            <person name="Perticari A."/>
            <person name="Vazquez M."/>
            <person name="Wisniewski-Dye F."/>
            <person name="Watkins C."/>
            <person name="Martinez-Abarca F."/>
            <person name="Vanderleyden J."/>
            <person name="Cassan F."/>
        </authorList>
    </citation>
    <scope>NUCLEOTIDE SEQUENCE [LARGE SCALE GENOMIC DNA]</scope>
    <source>
        <strain evidence="11 12">Az39</strain>
        <plasmid evidence="11">AbAZ39_p1</plasmid>
    </source>
</reference>
<evidence type="ECO:0000256" key="2">
    <source>
        <dbReference type="ARBA" id="ARBA00001968"/>
    </source>
</evidence>
<feature type="binding site" evidence="9">
    <location>
        <position position="99"/>
    </location>
    <ligand>
        <name>substrate</name>
    </ligand>
</feature>
<evidence type="ECO:0000313" key="12">
    <source>
        <dbReference type="Proteomes" id="UP000027186"/>
    </source>
</evidence>
<dbReference type="InterPro" id="IPR005493">
    <property type="entry name" value="RraA/RraA-like"/>
</dbReference>
<dbReference type="EC" id="4.1.1.112" evidence="10"/>
<evidence type="ECO:0000313" key="11">
    <source>
        <dbReference type="EMBL" id="AIB14751.1"/>
    </source>
</evidence>
<feature type="binding site" evidence="9">
    <location>
        <position position="100"/>
    </location>
    <ligand>
        <name>Mg(2+)</name>
        <dbReference type="ChEBI" id="CHEBI:18420"/>
    </ligand>
</feature>